<evidence type="ECO:0000313" key="2">
    <source>
        <dbReference type="Proteomes" id="UP000295773"/>
    </source>
</evidence>
<comment type="caution">
    <text evidence="1">The sequence shown here is derived from an EMBL/GenBank/DDBJ whole genome shotgun (WGS) entry which is preliminary data.</text>
</comment>
<accession>A0A4R3TEL6</accession>
<gene>
    <name evidence="1" type="ORF">EDD61_10937</name>
</gene>
<dbReference type="EMBL" id="SMBP01000009">
    <property type="protein sequence ID" value="TCU60000.1"/>
    <property type="molecule type" value="Genomic_DNA"/>
</dbReference>
<keyword evidence="2" id="KW-1185">Reference proteome</keyword>
<dbReference type="AlphaFoldDB" id="A0A4R3TEL6"/>
<proteinExistence type="predicted"/>
<name>A0A4R3TEL6_9FIRM</name>
<dbReference type="Proteomes" id="UP000295773">
    <property type="component" value="Unassembled WGS sequence"/>
</dbReference>
<reference evidence="1 2" key="1">
    <citation type="submission" date="2019-03" db="EMBL/GenBank/DDBJ databases">
        <title>Genomic Encyclopedia of Type Strains, Phase IV (KMG-IV): sequencing the most valuable type-strain genomes for metagenomic binning, comparative biology and taxonomic classification.</title>
        <authorList>
            <person name="Goeker M."/>
        </authorList>
    </citation>
    <scope>NUCLEOTIDE SEQUENCE [LARGE SCALE GENOMIC DNA]</scope>
    <source>
        <strain evidence="1 2">DSM 29481</strain>
    </source>
</reference>
<evidence type="ECO:0000313" key="1">
    <source>
        <dbReference type="EMBL" id="TCU60000.1"/>
    </source>
</evidence>
<sequence>MKSQTTIKITKNDYEKVIDDVLEKCINDELYKDIGALTIKLSIGVEFAKKIEDELFKKKKKEGQ</sequence>
<dbReference type="RefSeq" id="WP_132224679.1">
    <property type="nucleotide sequence ID" value="NZ_JANKBG010000009.1"/>
</dbReference>
<organism evidence="1 2">
    <name type="scientific">Longicatena caecimuris</name>
    <dbReference type="NCBI Taxonomy" id="1796635"/>
    <lineage>
        <taxon>Bacteria</taxon>
        <taxon>Bacillati</taxon>
        <taxon>Bacillota</taxon>
        <taxon>Erysipelotrichia</taxon>
        <taxon>Erysipelotrichales</taxon>
        <taxon>Erysipelotrichaceae</taxon>
        <taxon>Longicatena</taxon>
    </lineage>
</organism>
<protein>
    <submittedName>
        <fullName evidence="1">Uncharacterized protein</fullName>
    </submittedName>
</protein>